<keyword evidence="4 5" id="KW-0472">Membrane</keyword>
<dbReference type="EMBL" id="FOLY01000004">
    <property type="protein sequence ID" value="SFC65373.1"/>
    <property type="molecule type" value="Genomic_DNA"/>
</dbReference>
<dbReference type="Pfam" id="PF06305">
    <property type="entry name" value="LapA_dom"/>
    <property type="match status" value="1"/>
</dbReference>
<name>A0A1I1L4Q4_9GAMM</name>
<evidence type="ECO:0000259" key="6">
    <source>
        <dbReference type="Pfam" id="PF06305"/>
    </source>
</evidence>
<feature type="transmembrane region" description="Helical" evidence="5">
    <location>
        <begin position="48"/>
        <end position="69"/>
    </location>
</feature>
<dbReference type="STRING" id="402385.SAMN05421848_2235"/>
<keyword evidence="8" id="KW-1185">Reference proteome</keyword>
<feature type="domain" description="Lipopolysaccharide assembly protein A" evidence="6">
    <location>
        <begin position="27"/>
        <end position="90"/>
    </location>
</feature>
<organism evidence="7 8">
    <name type="scientific">Kushneria avicenniae</name>
    <dbReference type="NCBI Taxonomy" id="402385"/>
    <lineage>
        <taxon>Bacteria</taxon>
        <taxon>Pseudomonadati</taxon>
        <taxon>Pseudomonadota</taxon>
        <taxon>Gammaproteobacteria</taxon>
        <taxon>Oceanospirillales</taxon>
        <taxon>Halomonadaceae</taxon>
        <taxon>Kushneria</taxon>
    </lineage>
</organism>
<dbReference type="InterPro" id="IPR010445">
    <property type="entry name" value="LapA_dom"/>
</dbReference>
<dbReference type="AlphaFoldDB" id="A0A1I1L4Q4"/>
<evidence type="ECO:0000256" key="5">
    <source>
        <dbReference type="SAM" id="Phobius"/>
    </source>
</evidence>
<evidence type="ECO:0000256" key="1">
    <source>
        <dbReference type="ARBA" id="ARBA00022475"/>
    </source>
</evidence>
<evidence type="ECO:0000313" key="8">
    <source>
        <dbReference type="Proteomes" id="UP000199046"/>
    </source>
</evidence>
<sequence>MRWLKGVVLAVVTLIVLLLGMLFAVRNQQTVPLDVIWAELPPASLSLWLLSALVVGVLLGMVAMSGLYLRLRTTLMRARHDNQQQRKELDRLRVQEFKEAP</sequence>
<dbReference type="Proteomes" id="UP000199046">
    <property type="component" value="Unassembled WGS sequence"/>
</dbReference>
<dbReference type="GO" id="GO:0005886">
    <property type="term" value="C:plasma membrane"/>
    <property type="evidence" value="ECO:0007669"/>
    <property type="project" value="InterPro"/>
</dbReference>
<dbReference type="OrthoDB" id="6121208at2"/>
<evidence type="ECO:0000256" key="4">
    <source>
        <dbReference type="ARBA" id="ARBA00023136"/>
    </source>
</evidence>
<evidence type="ECO:0000256" key="3">
    <source>
        <dbReference type="ARBA" id="ARBA00022989"/>
    </source>
</evidence>
<keyword evidence="3 5" id="KW-1133">Transmembrane helix</keyword>
<accession>A0A1I1L4Q4</accession>
<proteinExistence type="predicted"/>
<evidence type="ECO:0000256" key="2">
    <source>
        <dbReference type="ARBA" id="ARBA00022692"/>
    </source>
</evidence>
<gene>
    <name evidence="7" type="ORF">SAMN05421848_2235</name>
</gene>
<keyword evidence="2 5" id="KW-0812">Transmembrane</keyword>
<keyword evidence="1" id="KW-1003">Cell membrane</keyword>
<dbReference type="RefSeq" id="WP_090133944.1">
    <property type="nucleotide sequence ID" value="NZ_FOLY01000004.1"/>
</dbReference>
<reference evidence="8" key="1">
    <citation type="submission" date="2016-10" db="EMBL/GenBank/DDBJ databases">
        <authorList>
            <person name="Varghese N."/>
            <person name="Submissions S."/>
        </authorList>
    </citation>
    <scope>NUCLEOTIDE SEQUENCE [LARGE SCALE GENOMIC DNA]</scope>
    <source>
        <strain evidence="8">DSM 23439</strain>
    </source>
</reference>
<evidence type="ECO:0000313" key="7">
    <source>
        <dbReference type="EMBL" id="SFC65373.1"/>
    </source>
</evidence>
<protein>
    <submittedName>
        <fullName evidence="7">Putative membrane protein</fullName>
    </submittedName>
</protein>